<evidence type="ECO:0000259" key="3">
    <source>
        <dbReference type="Pfam" id="PF16344"/>
    </source>
</evidence>
<dbReference type="STRING" id="655355.SAMN05216283_101628"/>
<feature type="transmembrane region" description="Helical" evidence="1">
    <location>
        <begin position="95"/>
        <end position="119"/>
    </location>
</feature>
<keyword evidence="5" id="KW-1185">Reference proteome</keyword>
<keyword evidence="1" id="KW-1133">Transmembrane helix</keyword>
<dbReference type="Gene3D" id="2.60.120.1440">
    <property type="match status" value="1"/>
</dbReference>
<organism evidence="4 5">
    <name type="scientific">Sunxiuqinia elliptica</name>
    <dbReference type="NCBI Taxonomy" id="655355"/>
    <lineage>
        <taxon>Bacteria</taxon>
        <taxon>Pseudomonadati</taxon>
        <taxon>Bacteroidota</taxon>
        <taxon>Bacteroidia</taxon>
        <taxon>Marinilabiliales</taxon>
        <taxon>Prolixibacteraceae</taxon>
        <taxon>Sunxiuqinia</taxon>
    </lineage>
</organism>
<dbReference type="Pfam" id="PF16344">
    <property type="entry name" value="FecR_C"/>
    <property type="match status" value="1"/>
</dbReference>
<dbReference type="GO" id="GO:0016989">
    <property type="term" value="F:sigma factor antagonist activity"/>
    <property type="evidence" value="ECO:0007669"/>
    <property type="project" value="TreeGrafter"/>
</dbReference>
<evidence type="ECO:0000259" key="2">
    <source>
        <dbReference type="Pfam" id="PF04773"/>
    </source>
</evidence>
<proteinExistence type="predicted"/>
<dbReference type="Proteomes" id="UP000198964">
    <property type="component" value="Unassembled WGS sequence"/>
</dbReference>
<dbReference type="InterPro" id="IPR012373">
    <property type="entry name" value="Ferrdict_sens_TM"/>
</dbReference>
<sequence length="367" mass="41331">MEPEGKLIKLLADETFQDAIRTSKDATAEEQKALMISYGIRAEELAYAYKLLTAMKLESVQPDAAEVAYALARLKSQVHEKQKGNGRQTSSKDKILLLITRVAAVLAFPLLLTSIYLFYQTNSTDITLGEEQTAENYNTFFASPGAKTQVVLPDGSLVWLNSGSSLSCPPVFSAKLRRVHLEGEAYFEVVSNKQVPMLVETDHLSVKVYGTKFNVNAFVDEEIIETTLVEGKVTMIPANSRKEYALEPGYAAQYRIDGNEITAWRVEDMDAFTGWKDGKLLFRNEQFSDIVNDLERWYNVDIELKDPSLGRLNLYATFVDESIEQVFSILSSSIPIKVDYPARKRQADGSYARRKIVVSRDHNRIIN</sequence>
<name>A0A1I2C729_9BACT</name>
<feature type="domain" description="Protein FecR C-terminal" evidence="3">
    <location>
        <begin position="279"/>
        <end position="338"/>
    </location>
</feature>
<evidence type="ECO:0000313" key="4">
    <source>
        <dbReference type="EMBL" id="SFE64149.1"/>
    </source>
</evidence>
<dbReference type="PANTHER" id="PTHR30273">
    <property type="entry name" value="PERIPLASMIC SIGNAL SENSOR AND SIGMA FACTOR ACTIVATOR FECR-RELATED"/>
    <property type="match status" value="1"/>
</dbReference>
<dbReference type="InterPro" id="IPR006860">
    <property type="entry name" value="FecR"/>
</dbReference>
<keyword evidence="1" id="KW-0472">Membrane</keyword>
<dbReference type="Pfam" id="PF04773">
    <property type="entry name" value="FecR"/>
    <property type="match status" value="1"/>
</dbReference>
<feature type="domain" description="FecR protein" evidence="2">
    <location>
        <begin position="143"/>
        <end position="233"/>
    </location>
</feature>
<evidence type="ECO:0000313" key="5">
    <source>
        <dbReference type="Proteomes" id="UP000198964"/>
    </source>
</evidence>
<accession>A0A1I2C729</accession>
<gene>
    <name evidence="4" type="ORF">SAMN05216283_101628</name>
</gene>
<protein>
    <submittedName>
        <fullName evidence="4">FecR family protein</fullName>
    </submittedName>
</protein>
<dbReference type="EMBL" id="FONW01000001">
    <property type="protein sequence ID" value="SFE64149.1"/>
    <property type="molecule type" value="Genomic_DNA"/>
</dbReference>
<dbReference type="RefSeq" id="WP_093918349.1">
    <property type="nucleotide sequence ID" value="NZ_FONW01000001.1"/>
</dbReference>
<dbReference type="InterPro" id="IPR032508">
    <property type="entry name" value="FecR_C"/>
</dbReference>
<keyword evidence="1" id="KW-0812">Transmembrane</keyword>
<evidence type="ECO:0000256" key="1">
    <source>
        <dbReference type="SAM" id="Phobius"/>
    </source>
</evidence>
<reference evidence="4 5" key="1">
    <citation type="submission" date="2016-10" db="EMBL/GenBank/DDBJ databases">
        <authorList>
            <person name="de Groot N.N."/>
        </authorList>
    </citation>
    <scope>NUCLEOTIDE SEQUENCE [LARGE SCALE GENOMIC DNA]</scope>
    <source>
        <strain evidence="4 5">CGMCC 1.9156</strain>
    </source>
</reference>
<dbReference type="PANTHER" id="PTHR30273:SF2">
    <property type="entry name" value="PROTEIN FECR"/>
    <property type="match status" value="1"/>
</dbReference>
<dbReference type="AlphaFoldDB" id="A0A1I2C729"/>
<dbReference type="Gene3D" id="3.55.50.30">
    <property type="match status" value="1"/>
</dbReference>